<gene>
    <name evidence="8" type="ORF">LVIROSA_LOCUS35911</name>
</gene>
<protein>
    <recommendedName>
        <fullName evidence="7">SCP domain-containing protein</fullName>
    </recommendedName>
</protein>
<dbReference type="PROSITE" id="PS01009">
    <property type="entry name" value="CRISP_1"/>
    <property type="match status" value="1"/>
</dbReference>
<dbReference type="Proteomes" id="UP001157418">
    <property type="component" value="Unassembled WGS sequence"/>
</dbReference>
<dbReference type="Gene3D" id="3.40.33.10">
    <property type="entry name" value="CAP"/>
    <property type="match status" value="1"/>
</dbReference>
<dbReference type="InterPro" id="IPR002413">
    <property type="entry name" value="V5_allergen-like"/>
</dbReference>
<evidence type="ECO:0000256" key="6">
    <source>
        <dbReference type="ARBA" id="ARBA00023265"/>
    </source>
</evidence>
<comment type="function">
    <text evidence="1">Probably involved in the defense reaction of plants against pathogens.</text>
</comment>
<dbReference type="PRINTS" id="PR00838">
    <property type="entry name" value="V5ALLERGEN"/>
</dbReference>
<keyword evidence="3" id="KW-0732">Signal</keyword>
<dbReference type="AlphaFoldDB" id="A0AAU9PLD0"/>
<dbReference type="SMART" id="SM00198">
    <property type="entry name" value="SCP"/>
    <property type="match status" value="1"/>
</dbReference>
<comment type="caution">
    <text evidence="8">The sequence shown here is derived from an EMBL/GenBank/DDBJ whole genome shotgun (WGS) entry which is preliminary data.</text>
</comment>
<keyword evidence="9" id="KW-1185">Reference proteome</keyword>
<evidence type="ECO:0000313" key="8">
    <source>
        <dbReference type="EMBL" id="CAH1450486.1"/>
    </source>
</evidence>
<evidence type="ECO:0000259" key="7">
    <source>
        <dbReference type="SMART" id="SM00198"/>
    </source>
</evidence>
<dbReference type="PANTHER" id="PTHR10334">
    <property type="entry name" value="CYSTEINE-RICH SECRETORY PROTEIN-RELATED"/>
    <property type="match status" value="1"/>
</dbReference>
<evidence type="ECO:0000256" key="5">
    <source>
        <dbReference type="ARBA" id="ARBA00023157"/>
    </source>
</evidence>
<dbReference type="Pfam" id="PF00188">
    <property type="entry name" value="CAP"/>
    <property type="match status" value="1"/>
</dbReference>
<dbReference type="EMBL" id="CAKMRJ010005634">
    <property type="protein sequence ID" value="CAH1450486.1"/>
    <property type="molecule type" value="Genomic_DNA"/>
</dbReference>
<keyword evidence="6" id="KW-0568">Pathogenesis-related protein</keyword>
<evidence type="ECO:0000313" key="9">
    <source>
        <dbReference type="Proteomes" id="UP001157418"/>
    </source>
</evidence>
<evidence type="ECO:0000256" key="4">
    <source>
        <dbReference type="ARBA" id="ARBA00022821"/>
    </source>
</evidence>
<evidence type="ECO:0000256" key="1">
    <source>
        <dbReference type="ARBA" id="ARBA00003143"/>
    </source>
</evidence>
<feature type="domain" description="SCP" evidence="7">
    <location>
        <begin position="42"/>
        <end position="174"/>
    </location>
</feature>
<evidence type="ECO:0000256" key="2">
    <source>
        <dbReference type="ARBA" id="ARBA00009923"/>
    </source>
</evidence>
<name>A0AAU9PLD0_9ASTR</name>
<comment type="similarity">
    <text evidence="2">Belongs to the CRISP family.</text>
</comment>
<dbReference type="InterPro" id="IPR014044">
    <property type="entry name" value="CAP_dom"/>
</dbReference>
<dbReference type="InterPro" id="IPR001283">
    <property type="entry name" value="CRISP-related"/>
</dbReference>
<dbReference type="GO" id="GO:0098542">
    <property type="term" value="P:defense response to other organism"/>
    <property type="evidence" value="ECO:0007669"/>
    <property type="project" value="UniProtKB-ARBA"/>
</dbReference>
<dbReference type="GO" id="GO:0005576">
    <property type="term" value="C:extracellular region"/>
    <property type="evidence" value="ECO:0007669"/>
    <property type="project" value="InterPro"/>
</dbReference>
<dbReference type="InterPro" id="IPR018244">
    <property type="entry name" value="Allrgn_V5/Tpx1_CS"/>
</dbReference>
<accession>A0AAU9PLD0</accession>
<dbReference type="PRINTS" id="PR00837">
    <property type="entry name" value="V5TPXLIKE"/>
</dbReference>
<dbReference type="SUPFAM" id="SSF55797">
    <property type="entry name" value="PR-1-like"/>
    <property type="match status" value="1"/>
</dbReference>
<keyword evidence="5" id="KW-1015">Disulfide bond</keyword>
<reference evidence="8 9" key="1">
    <citation type="submission" date="2022-01" db="EMBL/GenBank/DDBJ databases">
        <authorList>
            <person name="Xiong W."/>
            <person name="Schranz E."/>
        </authorList>
    </citation>
    <scope>NUCLEOTIDE SEQUENCE [LARGE SCALE GENOMIC DNA]</scope>
</reference>
<dbReference type="CDD" id="cd05381">
    <property type="entry name" value="CAP_PR-1"/>
    <property type="match status" value="1"/>
</dbReference>
<evidence type="ECO:0000256" key="3">
    <source>
        <dbReference type="ARBA" id="ARBA00022729"/>
    </source>
</evidence>
<organism evidence="8 9">
    <name type="scientific">Lactuca virosa</name>
    <dbReference type="NCBI Taxonomy" id="75947"/>
    <lineage>
        <taxon>Eukaryota</taxon>
        <taxon>Viridiplantae</taxon>
        <taxon>Streptophyta</taxon>
        <taxon>Embryophyta</taxon>
        <taxon>Tracheophyta</taxon>
        <taxon>Spermatophyta</taxon>
        <taxon>Magnoliopsida</taxon>
        <taxon>eudicotyledons</taxon>
        <taxon>Gunneridae</taxon>
        <taxon>Pentapetalae</taxon>
        <taxon>asterids</taxon>
        <taxon>campanulids</taxon>
        <taxon>Asterales</taxon>
        <taxon>Asteraceae</taxon>
        <taxon>Cichorioideae</taxon>
        <taxon>Cichorieae</taxon>
        <taxon>Lactucinae</taxon>
        <taxon>Lactuca</taxon>
    </lineage>
</organism>
<dbReference type="FunFam" id="3.40.33.10:FF:000006">
    <property type="entry name" value="Putative pathogenesis-related protein 1"/>
    <property type="match status" value="1"/>
</dbReference>
<keyword evidence="4" id="KW-0611">Plant defense</keyword>
<proteinExistence type="inferred from homology"/>
<sequence length="178" mass="19488">MSLHHQTSVIQQSTIAMVSFKLSFTLVCFFTLAILHTINAQNSQQDYLDTHNAARAEVGVANIVWNATVATYAQNYANQRKADCNLVNSGGPYGENLAKGSGTFSGTAAVNLWVAEKTYYDYATNTCAGGHVCGHYTQVVWSNSNQLGCARVQCTNNSWWFVICSYYLSGNINGQSPY</sequence>
<dbReference type="InterPro" id="IPR035940">
    <property type="entry name" value="CAP_sf"/>
</dbReference>